<gene>
    <name evidence="1" type="ORF">L1987_69411</name>
</gene>
<accession>A0ACB9BAE6</accession>
<evidence type="ECO:0000313" key="1">
    <source>
        <dbReference type="EMBL" id="KAI3717655.1"/>
    </source>
</evidence>
<reference evidence="2" key="1">
    <citation type="journal article" date="2022" name="Mol. Ecol. Resour.">
        <title>The genomes of chicory, endive, great burdock and yacon provide insights into Asteraceae palaeo-polyploidization history and plant inulin production.</title>
        <authorList>
            <person name="Fan W."/>
            <person name="Wang S."/>
            <person name="Wang H."/>
            <person name="Wang A."/>
            <person name="Jiang F."/>
            <person name="Liu H."/>
            <person name="Zhao H."/>
            <person name="Xu D."/>
            <person name="Zhang Y."/>
        </authorList>
    </citation>
    <scope>NUCLEOTIDE SEQUENCE [LARGE SCALE GENOMIC DNA]</scope>
    <source>
        <strain evidence="2">cv. Yunnan</strain>
    </source>
</reference>
<dbReference type="EMBL" id="CM042040">
    <property type="protein sequence ID" value="KAI3717655.1"/>
    <property type="molecule type" value="Genomic_DNA"/>
</dbReference>
<reference evidence="1 2" key="2">
    <citation type="journal article" date="2022" name="Mol. Ecol. Resour.">
        <title>The genomes of chicory, endive, great burdock and yacon provide insights into Asteraceae paleo-polyploidization history and plant inulin production.</title>
        <authorList>
            <person name="Fan W."/>
            <person name="Wang S."/>
            <person name="Wang H."/>
            <person name="Wang A."/>
            <person name="Jiang F."/>
            <person name="Liu H."/>
            <person name="Zhao H."/>
            <person name="Xu D."/>
            <person name="Zhang Y."/>
        </authorList>
    </citation>
    <scope>NUCLEOTIDE SEQUENCE [LARGE SCALE GENOMIC DNA]</scope>
    <source>
        <strain evidence="2">cv. Yunnan</strain>
        <tissue evidence="1">Leaves</tissue>
    </source>
</reference>
<sequence length="87" mass="10204">MPRPGPRPYECVRRAWHSDRHQPIRGSLIQQIFRLVNEIHSSATRKNKEWQDNLPIVVLKAEEIIYSKANSEVSNLRENALLELCKK</sequence>
<protein>
    <submittedName>
        <fullName evidence="1">Uncharacterized protein</fullName>
    </submittedName>
</protein>
<keyword evidence="2" id="KW-1185">Reference proteome</keyword>
<organism evidence="1 2">
    <name type="scientific">Smallanthus sonchifolius</name>
    <dbReference type="NCBI Taxonomy" id="185202"/>
    <lineage>
        <taxon>Eukaryota</taxon>
        <taxon>Viridiplantae</taxon>
        <taxon>Streptophyta</taxon>
        <taxon>Embryophyta</taxon>
        <taxon>Tracheophyta</taxon>
        <taxon>Spermatophyta</taxon>
        <taxon>Magnoliopsida</taxon>
        <taxon>eudicotyledons</taxon>
        <taxon>Gunneridae</taxon>
        <taxon>Pentapetalae</taxon>
        <taxon>asterids</taxon>
        <taxon>campanulids</taxon>
        <taxon>Asterales</taxon>
        <taxon>Asteraceae</taxon>
        <taxon>Asteroideae</taxon>
        <taxon>Heliantheae alliance</taxon>
        <taxon>Millerieae</taxon>
        <taxon>Smallanthus</taxon>
    </lineage>
</organism>
<comment type="caution">
    <text evidence="1">The sequence shown here is derived from an EMBL/GenBank/DDBJ whole genome shotgun (WGS) entry which is preliminary data.</text>
</comment>
<name>A0ACB9BAE6_9ASTR</name>
<proteinExistence type="predicted"/>
<dbReference type="Proteomes" id="UP001056120">
    <property type="component" value="Linkage Group LG23"/>
</dbReference>
<evidence type="ECO:0000313" key="2">
    <source>
        <dbReference type="Proteomes" id="UP001056120"/>
    </source>
</evidence>